<accession>A0AAV7W151</accession>
<sequence>MIDVLEQGESGVSLSDLKLWCLSSELGVFYEPRGVQALVPVNDRLLQEVAVKCLQYVSVVKSPGQMPSQAGSTPL</sequence>
<gene>
    <name evidence="1" type="ORF">NDU88_003084</name>
</gene>
<protein>
    <submittedName>
        <fullName evidence="1">Uncharacterized protein</fullName>
    </submittedName>
</protein>
<reference evidence="1" key="1">
    <citation type="journal article" date="2022" name="bioRxiv">
        <title>Sequencing and chromosome-scale assembly of the giantPleurodeles waltlgenome.</title>
        <authorList>
            <person name="Brown T."/>
            <person name="Elewa A."/>
            <person name="Iarovenko S."/>
            <person name="Subramanian E."/>
            <person name="Araus A.J."/>
            <person name="Petzold A."/>
            <person name="Susuki M."/>
            <person name="Suzuki K.-i.T."/>
            <person name="Hayashi T."/>
            <person name="Toyoda A."/>
            <person name="Oliveira C."/>
            <person name="Osipova E."/>
            <person name="Leigh N.D."/>
            <person name="Simon A."/>
            <person name="Yun M.H."/>
        </authorList>
    </citation>
    <scope>NUCLEOTIDE SEQUENCE</scope>
    <source>
        <strain evidence="1">20211129_DDA</strain>
        <tissue evidence="1">Liver</tissue>
    </source>
</reference>
<proteinExistence type="predicted"/>
<dbReference type="Proteomes" id="UP001066276">
    <property type="component" value="Chromosome 1_2"/>
</dbReference>
<evidence type="ECO:0000313" key="1">
    <source>
        <dbReference type="EMBL" id="KAJ1207694.1"/>
    </source>
</evidence>
<comment type="caution">
    <text evidence="1">The sequence shown here is derived from an EMBL/GenBank/DDBJ whole genome shotgun (WGS) entry which is preliminary data.</text>
</comment>
<organism evidence="1 2">
    <name type="scientific">Pleurodeles waltl</name>
    <name type="common">Iberian ribbed newt</name>
    <dbReference type="NCBI Taxonomy" id="8319"/>
    <lineage>
        <taxon>Eukaryota</taxon>
        <taxon>Metazoa</taxon>
        <taxon>Chordata</taxon>
        <taxon>Craniata</taxon>
        <taxon>Vertebrata</taxon>
        <taxon>Euteleostomi</taxon>
        <taxon>Amphibia</taxon>
        <taxon>Batrachia</taxon>
        <taxon>Caudata</taxon>
        <taxon>Salamandroidea</taxon>
        <taxon>Salamandridae</taxon>
        <taxon>Pleurodelinae</taxon>
        <taxon>Pleurodeles</taxon>
    </lineage>
</organism>
<keyword evidence="2" id="KW-1185">Reference proteome</keyword>
<evidence type="ECO:0000313" key="2">
    <source>
        <dbReference type="Proteomes" id="UP001066276"/>
    </source>
</evidence>
<dbReference type="EMBL" id="JANPWB010000002">
    <property type="protein sequence ID" value="KAJ1207694.1"/>
    <property type="molecule type" value="Genomic_DNA"/>
</dbReference>
<name>A0AAV7W151_PLEWA</name>
<dbReference type="AlphaFoldDB" id="A0AAV7W151"/>